<keyword evidence="1" id="KW-0614">Plasmid</keyword>
<proteinExistence type="predicted"/>
<reference evidence="1" key="1">
    <citation type="submission" date="2017-06" db="EMBL/GenBank/DDBJ databases">
        <title>Complete sequence of p128379-NDM.</title>
        <authorList>
            <person name="Liang L."/>
            <person name="Yin Z."/>
            <person name="Feng J."/>
            <person name="Zhan Z."/>
            <person name="Song Y."/>
            <person name="Tong Y."/>
            <person name="Wu W."/>
            <person name="Chen W."/>
            <person name="Jiang L."/>
            <person name="Zhou D."/>
        </authorList>
    </citation>
    <scope>NUCLEOTIDE SEQUENCE</scope>
    <source>
        <strain evidence="1">128379</strain>
        <plasmid evidence="1">p128379-NDM</plasmid>
    </source>
</reference>
<name>A0A2L1K787_9ENTR</name>
<sequence length="64" mass="7361">MAKCFLLAIFVQQLAPGFIFCCQASIGFSNPPRNSLLTHLITRRYSAPRQCFTLTRRTVRKLTR</sequence>
<organism evidence="1">
    <name type="scientific">Enterobacter hormaechei</name>
    <dbReference type="NCBI Taxonomy" id="158836"/>
    <lineage>
        <taxon>Bacteria</taxon>
        <taxon>Pseudomonadati</taxon>
        <taxon>Pseudomonadota</taxon>
        <taxon>Gammaproteobacteria</taxon>
        <taxon>Enterobacterales</taxon>
        <taxon>Enterobacteriaceae</taxon>
        <taxon>Enterobacter</taxon>
        <taxon>Enterobacter cloacae complex</taxon>
    </lineage>
</organism>
<accession>A0A2L1K787</accession>
<geneLocation type="plasmid" evidence="1">
    <name>p128379-NDM</name>
</geneLocation>
<dbReference type="EMBL" id="MF344560">
    <property type="protein sequence ID" value="AVE17937.1"/>
    <property type="molecule type" value="Genomic_DNA"/>
</dbReference>
<protein>
    <submittedName>
        <fullName evidence="1">Uncharacterized protein</fullName>
    </submittedName>
</protein>
<dbReference type="AlphaFoldDB" id="A0A2L1K787"/>
<evidence type="ECO:0000313" key="1">
    <source>
        <dbReference type="EMBL" id="AVE17937.1"/>
    </source>
</evidence>